<dbReference type="PROSITE" id="PS00113">
    <property type="entry name" value="ADENYLATE_KINASE"/>
    <property type="match status" value="1"/>
</dbReference>
<dbReference type="Proteomes" id="UP000518887">
    <property type="component" value="Unassembled WGS sequence"/>
</dbReference>
<dbReference type="InterPro" id="IPR000850">
    <property type="entry name" value="Adenylat/UMP-CMP_kin"/>
</dbReference>
<comment type="caution">
    <text evidence="9">The sequence shown here is derived from an EMBL/GenBank/DDBJ whole genome shotgun (WGS) entry which is preliminary data.</text>
</comment>
<evidence type="ECO:0000313" key="10">
    <source>
        <dbReference type="Proteomes" id="UP000518887"/>
    </source>
</evidence>
<feature type="binding site" evidence="5">
    <location>
        <position position="122"/>
    </location>
    <ligand>
        <name>ATP</name>
        <dbReference type="ChEBI" id="CHEBI:30616"/>
    </ligand>
</feature>
<feature type="binding site" evidence="5">
    <location>
        <position position="128"/>
    </location>
    <ligand>
        <name>Zn(2+)</name>
        <dbReference type="ChEBI" id="CHEBI:29105"/>
        <note>structural</note>
    </ligand>
</feature>
<dbReference type="Pfam" id="PF05191">
    <property type="entry name" value="ADK_lid"/>
    <property type="match status" value="1"/>
</dbReference>
<feature type="binding site" evidence="5">
    <location>
        <position position="92"/>
    </location>
    <ligand>
        <name>AMP</name>
        <dbReference type="ChEBI" id="CHEBI:456215"/>
    </ligand>
</feature>
<evidence type="ECO:0000256" key="1">
    <source>
        <dbReference type="ARBA" id="ARBA00022679"/>
    </source>
</evidence>
<comment type="caution">
    <text evidence="5">Lacks conserved residue(s) required for the propagation of feature annotation.</text>
</comment>
<dbReference type="InterPro" id="IPR027417">
    <property type="entry name" value="P-loop_NTPase"/>
</dbReference>
<keyword evidence="1 5" id="KW-0808">Transferase</keyword>
<dbReference type="PANTHER" id="PTHR23359">
    <property type="entry name" value="NUCLEOTIDE KINASE"/>
    <property type="match status" value="1"/>
</dbReference>
<evidence type="ECO:0000256" key="4">
    <source>
        <dbReference type="ARBA" id="ARBA00022777"/>
    </source>
</evidence>
<feature type="binding site" evidence="5">
    <location>
        <position position="36"/>
    </location>
    <ligand>
        <name>AMP</name>
        <dbReference type="ChEBI" id="CHEBI:456215"/>
    </ligand>
</feature>
<comment type="subunit">
    <text evidence="5 7">Monomer.</text>
</comment>
<feature type="binding site" evidence="5">
    <location>
        <position position="145"/>
    </location>
    <ligand>
        <name>Zn(2+)</name>
        <dbReference type="ChEBI" id="CHEBI:29105"/>
        <note>structural</note>
    </ligand>
</feature>
<feature type="binding site" evidence="5">
    <location>
        <begin position="10"/>
        <end position="15"/>
    </location>
    <ligand>
        <name>ATP</name>
        <dbReference type="ChEBI" id="CHEBI:30616"/>
    </ligand>
</feature>
<dbReference type="GO" id="GO:0044209">
    <property type="term" value="P:AMP salvage"/>
    <property type="evidence" value="ECO:0007669"/>
    <property type="project" value="UniProtKB-UniRule"/>
</dbReference>
<comment type="catalytic activity">
    <reaction evidence="5 7">
        <text>AMP + ATP = 2 ADP</text>
        <dbReference type="Rhea" id="RHEA:12973"/>
        <dbReference type="ChEBI" id="CHEBI:30616"/>
        <dbReference type="ChEBI" id="CHEBI:456215"/>
        <dbReference type="ChEBI" id="CHEBI:456216"/>
        <dbReference type="EC" id="2.7.4.3"/>
    </reaction>
</comment>
<comment type="domain">
    <text evidence="5">Consists of three domains, a large central CORE domain and two small peripheral domains, NMPbind and LID, which undergo movements during catalysis. The LID domain closes over the site of phosphoryl transfer upon ATP binding. Assembling and dissambling the active center during each catalytic cycle provides an effective means to prevent ATP hydrolysis. Some bacteria have evolved a zinc-coordinating structure that stabilizes the LID domain.</text>
</comment>
<keyword evidence="5" id="KW-0479">Metal-binding</keyword>
<dbReference type="FunFam" id="3.40.50.300:FF:000106">
    <property type="entry name" value="Adenylate kinase mitochondrial"/>
    <property type="match status" value="1"/>
</dbReference>
<comment type="pathway">
    <text evidence="5">Purine metabolism; AMP biosynthesis via salvage pathway; AMP from ADP: step 1/1.</text>
</comment>
<dbReference type="CDD" id="cd01428">
    <property type="entry name" value="ADK"/>
    <property type="match status" value="1"/>
</dbReference>
<dbReference type="GO" id="GO:0008270">
    <property type="term" value="F:zinc ion binding"/>
    <property type="evidence" value="ECO:0007669"/>
    <property type="project" value="UniProtKB-UniRule"/>
</dbReference>
<feature type="binding site" evidence="5">
    <location>
        <begin position="57"/>
        <end position="59"/>
    </location>
    <ligand>
        <name>AMP</name>
        <dbReference type="ChEBI" id="CHEBI:456215"/>
    </ligand>
</feature>
<dbReference type="InterPro" id="IPR033690">
    <property type="entry name" value="Adenylat_kinase_CS"/>
</dbReference>
<organism evidence="9 10">
    <name type="scientific">Treponema ruminis</name>
    <dbReference type="NCBI Taxonomy" id="744515"/>
    <lineage>
        <taxon>Bacteria</taxon>
        <taxon>Pseudomonadati</taxon>
        <taxon>Spirochaetota</taxon>
        <taxon>Spirochaetia</taxon>
        <taxon>Spirochaetales</taxon>
        <taxon>Treponemataceae</taxon>
        <taxon>Treponema</taxon>
    </lineage>
</organism>
<keyword evidence="5 7" id="KW-0067">ATP-binding</keyword>
<dbReference type="GO" id="GO:0005524">
    <property type="term" value="F:ATP binding"/>
    <property type="evidence" value="ECO:0007669"/>
    <property type="project" value="UniProtKB-UniRule"/>
</dbReference>
<sequence length="210" mass="22965">MNFIFLGPPGAGKGTLAKEVAVAYAIPHISTGDIFRENIKNGTELGKKAKAIIDAGGLVSDEITIGLVKDRLSKDDTKNGYILDGFPRTIPQAEALATFAKIDAAVNFDIEDNAVVERLGGRICCKDCGQMYHVVNNKPKTEGKCDKCGGELYTRDDDKPESIKHRLEVYRESTAPLIDFYKGKGNLVDIDAKGSPDKVLEEFKKKFPKN</sequence>
<feature type="binding site" evidence="5">
    <location>
        <position position="155"/>
    </location>
    <ligand>
        <name>AMP</name>
        <dbReference type="ChEBI" id="CHEBI:456215"/>
    </ligand>
</feature>
<name>A0A7W8LN72_9SPIR</name>
<accession>A0A7W8LN72</accession>
<feature type="binding site" evidence="5">
    <location>
        <position position="194"/>
    </location>
    <ligand>
        <name>ATP</name>
        <dbReference type="ChEBI" id="CHEBI:30616"/>
    </ligand>
</feature>
<dbReference type="NCBIfam" id="NF001380">
    <property type="entry name" value="PRK00279.1-2"/>
    <property type="match status" value="1"/>
</dbReference>
<gene>
    <name evidence="5" type="primary">adk</name>
    <name evidence="9" type="ORF">HNP76_002710</name>
</gene>
<feature type="binding site" evidence="5">
    <location>
        <begin position="85"/>
        <end position="88"/>
    </location>
    <ligand>
        <name>AMP</name>
        <dbReference type="ChEBI" id="CHEBI:456215"/>
    </ligand>
</feature>
<dbReference type="UniPathway" id="UPA00588">
    <property type="reaction ID" value="UER00649"/>
</dbReference>
<keyword evidence="2 5" id="KW-0545">Nucleotide biosynthesis</keyword>
<feature type="region of interest" description="NMP" evidence="5">
    <location>
        <begin position="30"/>
        <end position="59"/>
    </location>
</feature>
<feature type="binding site" evidence="5">
    <location>
        <position position="125"/>
    </location>
    <ligand>
        <name>Zn(2+)</name>
        <dbReference type="ChEBI" id="CHEBI:29105"/>
        <note>structural</note>
    </ligand>
</feature>
<feature type="domain" description="Adenylate kinase active site lid" evidence="8">
    <location>
        <begin position="122"/>
        <end position="157"/>
    </location>
</feature>
<comment type="similarity">
    <text evidence="5 6">Belongs to the adenylate kinase family.</text>
</comment>
<dbReference type="EC" id="2.7.4.3" evidence="5 7"/>
<dbReference type="InterPro" id="IPR006259">
    <property type="entry name" value="Adenyl_kin_sub"/>
</dbReference>
<dbReference type="GO" id="GO:0004017">
    <property type="term" value="F:AMP kinase activity"/>
    <property type="evidence" value="ECO:0007669"/>
    <property type="project" value="UniProtKB-UniRule"/>
</dbReference>
<comment type="function">
    <text evidence="5">Catalyzes the reversible transfer of the terminal phosphate group between ATP and AMP. Plays an important role in cellular energy homeostasis and in adenine nucleotide metabolism.</text>
</comment>
<dbReference type="NCBIfam" id="NF001381">
    <property type="entry name" value="PRK00279.1-3"/>
    <property type="match status" value="1"/>
</dbReference>
<evidence type="ECO:0000259" key="8">
    <source>
        <dbReference type="Pfam" id="PF05191"/>
    </source>
</evidence>
<keyword evidence="5" id="KW-0862">Zinc</keyword>
<evidence type="ECO:0000256" key="6">
    <source>
        <dbReference type="RuleBase" id="RU003330"/>
    </source>
</evidence>
<keyword evidence="3 5" id="KW-0547">Nucleotide-binding</keyword>
<protein>
    <recommendedName>
        <fullName evidence="5 7">Adenylate kinase</fullName>
        <shortName evidence="5">AK</shortName>
        <ecNumber evidence="5 7">2.7.4.3</ecNumber>
    </recommendedName>
    <alternativeName>
        <fullName evidence="5">ATP-AMP transphosphorylase</fullName>
    </alternativeName>
    <alternativeName>
        <fullName evidence="5">ATP:AMP phosphotransferase</fullName>
    </alternativeName>
    <alternativeName>
        <fullName evidence="5">Adenylate monophosphate kinase</fullName>
    </alternativeName>
</protein>
<dbReference type="AlphaFoldDB" id="A0A7W8LN72"/>
<evidence type="ECO:0000313" key="9">
    <source>
        <dbReference type="EMBL" id="MBB5227311.1"/>
    </source>
</evidence>
<evidence type="ECO:0000256" key="3">
    <source>
        <dbReference type="ARBA" id="ARBA00022741"/>
    </source>
</evidence>
<feature type="binding site" evidence="5">
    <location>
        <position position="148"/>
    </location>
    <ligand>
        <name>Zn(2+)</name>
        <dbReference type="ChEBI" id="CHEBI:29105"/>
        <note>structural</note>
    </ligand>
</feature>
<dbReference type="GO" id="GO:0005737">
    <property type="term" value="C:cytoplasm"/>
    <property type="evidence" value="ECO:0007669"/>
    <property type="project" value="UniProtKB-SubCell"/>
</dbReference>
<dbReference type="NCBIfam" id="TIGR01351">
    <property type="entry name" value="adk"/>
    <property type="match status" value="1"/>
</dbReference>
<dbReference type="RefSeq" id="WP_184661429.1">
    <property type="nucleotide sequence ID" value="NZ_CP031518.1"/>
</dbReference>
<keyword evidence="5" id="KW-0963">Cytoplasm</keyword>
<dbReference type="SUPFAM" id="SSF52540">
    <property type="entry name" value="P-loop containing nucleoside triphosphate hydrolases"/>
    <property type="match status" value="1"/>
</dbReference>
<dbReference type="EMBL" id="JACHFQ010000010">
    <property type="protein sequence ID" value="MBB5227311.1"/>
    <property type="molecule type" value="Genomic_DNA"/>
</dbReference>
<keyword evidence="4 5" id="KW-0418">Kinase</keyword>
<feature type="binding site" evidence="5">
    <location>
        <position position="31"/>
    </location>
    <ligand>
        <name>AMP</name>
        <dbReference type="ChEBI" id="CHEBI:456215"/>
    </ligand>
</feature>
<dbReference type="Pfam" id="PF00406">
    <property type="entry name" value="ADK"/>
    <property type="match status" value="1"/>
</dbReference>
<reference evidence="9 10" key="1">
    <citation type="submission" date="2020-08" db="EMBL/GenBank/DDBJ databases">
        <title>Genomic Encyclopedia of Type Strains, Phase IV (KMG-IV): sequencing the most valuable type-strain genomes for metagenomic binning, comparative biology and taxonomic classification.</title>
        <authorList>
            <person name="Goeker M."/>
        </authorList>
    </citation>
    <scope>NUCLEOTIDE SEQUENCE [LARGE SCALE GENOMIC DNA]</scope>
    <source>
        <strain evidence="9 10">DSM 103462</strain>
    </source>
</reference>
<feature type="region of interest" description="LID" evidence="5">
    <location>
        <begin position="121"/>
        <end position="158"/>
    </location>
</feature>
<comment type="subcellular location">
    <subcellularLocation>
        <location evidence="5 7">Cytoplasm</location>
    </subcellularLocation>
</comment>
<proteinExistence type="inferred from homology"/>
<evidence type="ECO:0000256" key="5">
    <source>
        <dbReference type="HAMAP-Rule" id="MF_00235"/>
    </source>
</evidence>
<dbReference type="PRINTS" id="PR00094">
    <property type="entry name" value="ADENYLTKNASE"/>
</dbReference>
<feature type="binding site" evidence="5">
    <location>
        <position position="166"/>
    </location>
    <ligand>
        <name>AMP</name>
        <dbReference type="ChEBI" id="CHEBI:456215"/>
    </ligand>
</feature>
<dbReference type="HAMAP" id="MF_00235">
    <property type="entry name" value="Adenylate_kinase_Adk"/>
    <property type="match status" value="1"/>
</dbReference>
<keyword evidence="10" id="KW-1185">Reference proteome</keyword>
<dbReference type="InterPro" id="IPR007862">
    <property type="entry name" value="Adenylate_kinase_lid-dom"/>
</dbReference>
<evidence type="ECO:0000256" key="7">
    <source>
        <dbReference type="RuleBase" id="RU003331"/>
    </source>
</evidence>
<evidence type="ECO:0000256" key="2">
    <source>
        <dbReference type="ARBA" id="ARBA00022727"/>
    </source>
</evidence>
<dbReference type="NCBIfam" id="NF011100">
    <property type="entry name" value="PRK14527.1"/>
    <property type="match status" value="1"/>
</dbReference>
<dbReference type="Gene3D" id="3.40.50.300">
    <property type="entry name" value="P-loop containing nucleotide triphosphate hydrolases"/>
    <property type="match status" value="1"/>
</dbReference>